<sequence length="150" mass="17284">MDHHLRHLCHRKAGGSPREEHLDGDVAIPDARGSQFVLDPYADAMIVTRGVWLLGIAHDANLAKLWWYSRSTEFGISSTTSFRSMCKWDEIYEKEWPKASVYRRHIYWLEETVPADCLVLSDVNEGWEPLSGALEKVEYSFPAHQRLVNI</sequence>
<gene>
    <name evidence="1" type="ORF">N8T08_004632</name>
</gene>
<reference evidence="1 2" key="1">
    <citation type="journal article" date="2023" name="ACS Omega">
        <title>Identification of the Neoaspergillic Acid Biosynthesis Gene Cluster by Establishing an In Vitro CRISPR-Ribonucleoprotein Genetic System in Aspergillus melleus.</title>
        <authorList>
            <person name="Yuan B."/>
            <person name="Grau M.F."/>
            <person name="Murata R.M."/>
            <person name="Torok T."/>
            <person name="Venkateswaran K."/>
            <person name="Stajich J.E."/>
            <person name="Wang C.C.C."/>
        </authorList>
    </citation>
    <scope>NUCLEOTIDE SEQUENCE [LARGE SCALE GENOMIC DNA]</scope>
    <source>
        <strain evidence="1 2">IMV 1140</strain>
    </source>
</reference>
<dbReference type="Proteomes" id="UP001177260">
    <property type="component" value="Unassembled WGS sequence"/>
</dbReference>
<proteinExistence type="predicted"/>
<comment type="caution">
    <text evidence="1">The sequence shown here is derived from an EMBL/GenBank/DDBJ whole genome shotgun (WGS) entry which is preliminary data.</text>
</comment>
<keyword evidence="2" id="KW-1185">Reference proteome</keyword>
<name>A0ACC3B4R3_9EURO</name>
<dbReference type="EMBL" id="JAOPJF010000027">
    <property type="protein sequence ID" value="KAK1144917.1"/>
    <property type="molecule type" value="Genomic_DNA"/>
</dbReference>
<evidence type="ECO:0000313" key="1">
    <source>
        <dbReference type="EMBL" id="KAK1144917.1"/>
    </source>
</evidence>
<accession>A0ACC3B4R3</accession>
<protein>
    <submittedName>
        <fullName evidence="1">Uncharacterized protein</fullName>
    </submittedName>
</protein>
<evidence type="ECO:0000313" key="2">
    <source>
        <dbReference type="Proteomes" id="UP001177260"/>
    </source>
</evidence>
<organism evidence="1 2">
    <name type="scientific">Aspergillus melleus</name>
    <dbReference type="NCBI Taxonomy" id="138277"/>
    <lineage>
        <taxon>Eukaryota</taxon>
        <taxon>Fungi</taxon>
        <taxon>Dikarya</taxon>
        <taxon>Ascomycota</taxon>
        <taxon>Pezizomycotina</taxon>
        <taxon>Eurotiomycetes</taxon>
        <taxon>Eurotiomycetidae</taxon>
        <taxon>Eurotiales</taxon>
        <taxon>Aspergillaceae</taxon>
        <taxon>Aspergillus</taxon>
        <taxon>Aspergillus subgen. Circumdati</taxon>
    </lineage>
</organism>